<reference evidence="4 5" key="1">
    <citation type="submission" date="2021-02" db="EMBL/GenBank/DDBJ databases">
        <title>Alicyclobacillus curvatus sp. nov. and Alicyclobacillus mengziensis sp. nov., two acidophilic bacteria isolated from acid mine drainage.</title>
        <authorList>
            <person name="Huang Y."/>
        </authorList>
    </citation>
    <scope>NUCLEOTIDE SEQUENCE [LARGE SCALE GENOMIC DNA]</scope>
    <source>
        <strain evidence="4 5">S30H14</strain>
    </source>
</reference>
<evidence type="ECO:0000256" key="1">
    <source>
        <dbReference type="ARBA" id="ARBA00008324"/>
    </source>
</evidence>
<dbReference type="KEGG" id="afx:JZ786_16845"/>
<dbReference type="RefSeq" id="WP_206655537.1">
    <property type="nucleotide sequence ID" value="NZ_CP071182.1"/>
</dbReference>
<dbReference type="AlphaFoldDB" id="A0A9X7VX99"/>
<dbReference type="Gene3D" id="3.10.129.10">
    <property type="entry name" value="Hotdog Thioesterase"/>
    <property type="match status" value="1"/>
</dbReference>
<evidence type="ECO:0000259" key="3">
    <source>
        <dbReference type="Pfam" id="PF03061"/>
    </source>
</evidence>
<gene>
    <name evidence="4" type="ORF">JZ786_16845</name>
</gene>
<sequence length="164" mass="18144">MSDDEVTKDELLNRLAKYTEEDLEMALRAADAQKRTREEGLYFLHYLLGEDRMNADAKEASIVLPIRPMVMNPVNMVHGGITALLCDNVMGMASYMSAKRPGVTLDLSVRYHLPGRGNQLTARGEVVHAGGQVNSTRCEVRDDVGRLVATATGSFYHKSTSSRK</sequence>
<dbReference type="PANTHER" id="PTHR21660:SF1">
    <property type="entry name" value="ACYL-COENZYME A THIOESTERASE 13"/>
    <property type="match status" value="1"/>
</dbReference>
<protein>
    <submittedName>
        <fullName evidence="4">PaaI family thioesterase</fullName>
    </submittedName>
</protein>
<dbReference type="SUPFAM" id="SSF54637">
    <property type="entry name" value="Thioesterase/thiol ester dehydrase-isomerase"/>
    <property type="match status" value="1"/>
</dbReference>
<comment type="similarity">
    <text evidence="1">Belongs to the thioesterase PaaI family.</text>
</comment>
<dbReference type="Proteomes" id="UP000663505">
    <property type="component" value="Chromosome"/>
</dbReference>
<feature type="domain" description="Thioesterase" evidence="3">
    <location>
        <begin position="76"/>
        <end position="149"/>
    </location>
</feature>
<evidence type="ECO:0000256" key="2">
    <source>
        <dbReference type="ARBA" id="ARBA00022801"/>
    </source>
</evidence>
<dbReference type="InterPro" id="IPR039298">
    <property type="entry name" value="ACOT13"/>
</dbReference>
<dbReference type="InterPro" id="IPR029069">
    <property type="entry name" value="HotDog_dom_sf"/>
</dbReference>
<dbReference type="InterPro" id="IPR003736">
    <property type="entry name" value="PAAI_dom"/>
</dbReference>
<dbReference type="GO" id="GO:0047617">
    <property type="term" value="F:fatty acyl-CoA hydrolase activity"/>
    <property type="evidence" value="ECO:0007669"/>
    <property type="project" value="InterPro"/>
</dbReference>
<name>A0A9X7VX99_9BACL</name>
<organism evidence="4 5">
    <name type="scientific">Alicyclobacillus mengziensis</name>
    <dbReference type="NCBI Taxonomy" id="2931921"/>
    <lineage>
        <taxon>Bacteria</taxon>
        <taxon>Bacillati</taxon>
        <taxon>Bacillota</taxon>
        <taxon>Bacilli</taxon>
        <taxon>Bacillales</taxon>
        <taxon>Alicyclobacillaceae</taxon>
        <taxon>Alicyclobacillus</taxon>
    </lineage>
</organism>
<evidence type="ECO:0000313" key="5">
    <source>
        <dbReference type="Proteomes" id="UP000663505"/>
    </source>
</evidence>
<dbReference type="InterPro" id="IPR006683">
    <property type="entry name" value="Thioestr_dom"/>
</dbReference>
<keyword evidence="2" id="KW-0378">Hydrolase</keyword>
<dbReference type="EMBL" id="CP071182">
    <property type="protein sequence ID" value="QSO46167.1"/>
    <property type="molecule type" value="Genomic_DNA"/>
</dbReference>
<keyword evidence="5" id="KW-1185">Reference proteome</keyword>
<accession>A0A9X7VX99</accession>
<dbReference type="Pfam" id="PF03061">
    <property type="entry name" value="4HBT"/>
    <property type="match status" value="1"/>
</dbReference>
<evidence type="ECO:0000313" key="4">
    <source>
        <dbReference type="EMBL" id="QSO46167.1"/>
    </source>
</evidence>
<proteinExistence type="inferred from homology"/>
<dbReference type="NCBIfam" id="TIGR00369">
    <property type="entry name" value="unchar_dom_1"/>
    <property type="match status" value="1"/>
</dbReference>
<dbReference type="CDD" id="cd03443">
    <property type="entry name" value="PaaI_thioesterase"/>
    <property type="match status" value="1"/>
</dbReference>
<dbReference type="PANTHER" id="PTHR21660">
    <property type="entry name" value="THIOESTERASE SUPERFAMILY MEMBER-RELATED"/>
    <property type="match status" value="1"/>
</dbReference>